<protein>
    <submittedName>
        <fullName evidence="1">TIGR02444 family protein</fullName>
    </submittedName>
</protein>
<sequence>MSKGLWAFAVQWYARPGVEPTCLALQAAGANVCLLLCAAWLGQRGVRYQAERCEALQAQAGHWHAEVIAPLRHVRQQWRAEAAHDAALHGLREQLKALELAAEKELLQRLERATAEWPPEQAEDLEQWLASSLKGLNEEALQAWLASGGF</sequence>
<dbReference type="RefSeq" id="WP_190421787.1">
    <property type="nucleotide sequence ID" value="NZ_JAAOCA010000017.1"/>
</dbReference>
<gene>
    <name evidence="1" type="ORF">HAQ05_14610</name>
</gene>
<dbReference type="Pfam" id="PF09523">
    <property type="entry name" value="DUF2390"/>
    <property type="match status" value="1"/>
</dbReference>
<dbReference type="Proteomes" id="UP000805841">
    <property type="component" value="Unassembled WGS sequence"/>
</dbReference>
<reference evidence="1 2" key="1">
    <citation type="journal article" date="2020" name="Insects">
        <title>Bacteria Belonging to Pseudomonas typographi sp. nov. from the Bark Beetle Ips typographus Have Genomic Potential to Aid in the Host Ecology.</title>
        <authorList>
            <person name="Peral-Aranega E."/>
            <person name="Saati-Santamaria Z."/>
            <person name="Kolarik M."/>
            <person name="Rivas R."/>
            <person name="Garcia-Fraile P."/>
        </authorList>
    </citation>
    <scope>NUCLEOTIDE SEQUENCE [LARGE SCALE GENOMIC DNA]</scope>
    <source>
        <strain evidence="1 2">CA3A</strain>
    </source>
</reference>
<evidence type="ECO:0000313" key="1">
    <source>
        <dbReference type="EMBL" id="MBD1599926.1"/>
    </source>
</evidence>
<accession>A0ABR7Z355</accession>
<dbReference type="InterPro" id="IPR012659">
    <property type="entry name" value="CHP02444"/>
</dbReference>
<proteinExistence type="predicted"/>
<name>A0ABR7Z355_9PSED</name>
<organism evidence="1 2">
    <name type="scientific">Pseudomonas typographi</name>
    <dbReference type="NCBI Taxonomy" id="2715964"/>
    <lineage>
        <taxon>Bacteria</taxon>
        <taxon>Pseudomonadati</taxon>
        <taxon>Pseudomonadota</taxon>
        <taxon>Gammaproteobacteria</taxon>
        <taxon>Pseudomonadales</taxon>
        <taxon>Pseudomonadaceae</taxon>
        <taxon>Pseudomonas</taxon>
    </lineage>
</organism>
<dbReference type="NCBIfam" id="TIGR02444">
    <property type="entry name" value="TIGR02444 family protein"/>
    <property type="match status" value="1"/>
</dbReference>
<evidence type="ECO:0000313" key="2">
    <source>
        <dbReference type="Proteomes" id="UP000805841"/>
    </source>
</evidence>
<keyword evidence="2" id="KW-1185">Reference proteome</keyword>
<comment type="caution">
    <text evidence="1">The sequence shown here is derived from an EMBL/GenBank/DDBJ whole genome shotgun (WGS) entry which is preliminary data.</text>
</comment>
<dbReference type="EMBL" id="JAAOCA010000017">
    <property type="protein sequence ID" value="MBD1599926.1"/>
    <property type="molecule type" value="Genomic_DNA"/>
</dbReference>